<dbReference type="Pfam" id="PF01765">
    <property type="entry name" value="RRF"/>
    <property type="match status" value="1"/>
</dbReference>
<feature type="compositionally biased region" description="Basic residues" evidence="4">
    <location>
        <begin position="39"/>
        <end position="53"/>
    </location>
</feature>
<dbReference type="GO" id="GO:0006412">
    <property type="term" value="P:translation"/>
    <property type="evidence" value="ECO:0007669"/>
    <property type="project" value="UniProtKB-KW"/>
</dbReference>
<dbReference type="STRING" id="1348612.A0A397HBJ0"/>
<dbReference type="InterPro" id="IPR002661">
    <property type="entry name" value="Ribosome_recyc_fac"/>
</dbReference>
<gene>
    <name evidence="7" type="ORF">Glove_353g5</name>
</gene>
<dbReference type="AlphaFoldDB" id="A0A397HBJ0"/>
<evidence type="ECO:0000256" key="4">
    <source>
        <dbReference type="SAM" id="MobiDB-lite"/>
    </source>
</evidence>
<dbReference type="GO" id="GO:0043023">
    <property type="term" value="F:ribosomal large subunit binding"/>
    <property type="evidence" value="ECO:0007669"/>
    <property type="project" value="TreeGrafter"/>
</dbReference>
<evidence type="ECO:0000256" key="1">
    <source>
        <dbReference type="ARBA" id="ARBA00005912"/>
    </source>
</evidence>
<feature type="signal peptide" evidence="5">
    <location>
        <begin position="1"/>
        <end position="20"/>
    </location>
</feature>
<dbReference type="FunFam" id="3.30.1360.40:FF:000001">
    <property type="entry name" value="Ribosome-recycling factor"/>
    <property type="match status" value="1"/>
</dbReference>
<organism evidence="7 8">
    <name type="scientific">Diversispora epigaea</name>
    <dbReference type="NCBI Taxonomy" id="1348612"/>
    <lineage>
        <taxon>Eukaryota</taxon>
        <taxon>Fungi</taxon>
        <taxon>Fungi incertae sedis</taxon>
        <taxon>Mucoromycota</taxon>
        <taxon>Glomeromycotina</taxon>
        <taxon>Glomeromycetes</taxon>
        <taxon>Diversisporales</taxon>
        <taxon>Diversisporaceae</taxon>
        <taxon>Diversispora</taxon>
    </lineage>
</organism>
<dbReference type="PANTHER" id="PTHR20982:SF3">
    <property type="entry name" value="MITOCHONDRIAL RIBOSOME RECYCLING FACTOR PSEUDO 1"/>
    <property type="match status" value="1"/>
</dbReference>
<evidence type="ECO:0000259" key="6">
    <source>
        <dbReference type="Pfam" id="PF01765"/>
    </source>
</evidence>
<sequence>MNGLIHSRLFFAPLNLLSLSLPNSNTKQKIQQNQQRMFASKKKNKKVGKKAKNKKDEEEEEEEQEVEEDIGGLKWNDINTEKEEEEKERIDLASIESKSNSIIEKLKKEYSTMRIGRANPAILDSVIVPYGGGSAPLKDLAQIVVKDSQTLLVRVHEEEILQAVDKAIRSANLNLNPMIDNKGLKVPIPKVTTEYRENMVKTASKMAENAKIKIRLVRQDGLKELKKIKTGISADEIKGLEKKFQLVIDKSVKDIDEILKAKSKEITTN</sequence>
<keyword evidence="2" id="KW-0648">Protein biosynthesis</keyword>
<comment type="function">
    <text evidence="3">Necessary for protein synthesis in mitochondria. Functions as a ribosome recycling factor in mitochondria.</text>
</comment>
<keyword evidence="5" id="KW-0732">Signal</keyword>
<feature type="domain" description="Ribosome recycling factor" evidence="6">
    <location>
        <begin position="106"/>
        <end position="266"/>
    </location>
</feature>
<proteinExistence type="inferred from homology"/>
<dbReference type="InterPro" id="IPR023584">
    <property type="entry name" value="Ribosome_recyc_fac_dom"/>
</dbReference>
<dbReference type="Proteomes" id="UP000266861">
    <property type="component" value="Unassembled WGS sequence"/>
</dbReference>
<comment type="caution">
    <text evidence="7">The sequence shown here is derived from an EMBL/GenBank/DDBJ whole genome shotgun (WGS) entry which is preliminary data.</text>
</comment>
<protein>
    <recommendedName>
        <fullName evidence="6">Ribosome recycling factor domain-containing protein</fullName>
    </recommendedName>
</protein>
<reference evidence="7 8" key="1">
    <citation type="submission" date="2018-08" db="EMBL/GenBank/DDBJ databases">
        <title>Genome and evolution of the arbuscular mycorrhizal fungus Diversispora epigaea (formerly Glomus versiforme) and its bacterial endosymbionts.</title>
        <authorList>
            <person name="Sun X."/>
            <person name="Fei Z."/>
            <person name="Harrison M."/>
        </authorList>
    </citation>
    <scope>NUCLEOTIDE SEQUENCE [LARGE SCALE GENOMIC DNA]</scope>
    <source>
        <strain evidence="7 8">IT104</strain>
    </source>
</reference>
<evidence type="ECO:0000313" key="7">
    <source>
        <dbReference type="EMBL" id="RHZ60422.1"/>
    </source>
</evidence>
<dbReference type="PANTHER" id="PTHR20982">
    <property type="entry name" value="RIBOSOME RECYCLING FACTOR"/>
    <property type="match status" value="1"/>
</dbReference>
<feature type="region of interest" description="Disordered" evidence="4">
    <location>
        <begin position="27"/>
        <end position="72"/>
    </location>
</feature>
<evidence type="ECO:0000256" key="5">
    <source>
        <dbReference type="SAM" id="SignalP"/>
    </source>
</evidence>
<name>A0A397HBJ0_9GLOM</name>
<dbReference type="OrthoDB" id="407355at2759"/>
<keyword evidence="8" id="KW-1185">Reference proteome</keyword>
<accession>A0A397HBJ0</accession>
<dbReference type="Gene3D" id="1.10.132.20">
    <property type="entry name" value="Ribosome-recycling factor"/>
    <property type="match status" value="1"/>
</dbReference>
<evidence type="ECO:0000313" key="8">
    <source>
        <dbReference type="Proteomes" id="UP000266861"/>
    </source>
</evidence>
<feature type="compositionally biased region" description="Polar residues" evidence="4">
    <location>
        <begin position="27"/>
        <end position="37"/>
    </location>
</feature>
<dbReference type="GO" id="GO:0005739">
    <property type="term" value="C:mitochondrion"/>
    <property type="evidence" value="ECO:0007669"/>
    <property type="project" value="TreeGrafter"/>
</dbReference>
<feature type="compositionally biased region" description="Acidic residues" evidence="4">
    <location>
        <begin position="57"/>
        <end position="70"/>
    </location>
</feature>
<dbReference type="SUPFAM" id="SSF55194">
    <property type="entry name" value="Ribosome recycling factor, RRF"/>
    <property type="match status" value="1"/>
</dbReference>
<dbReference type="Gene3D" id="3.30.1360.40">
    <property type="match status" value="1"/>
</dbReference>
<evidence type="ECO:0000256" key="2">
    <source>
        <dbReference type="ARBA" id="ARBA00022917"/>
    </source>
</evidence>
<dbReference type="EMBL" id="PQFF01000323">
    <property type="protein sequence ID" value="RHZ60422.1"/>
    <property type="molecule type" value="Genomic_DNA"/>
</dbReference>
<feature type="chain" id="PRO_5017255243" description="Ribosome recycling factor domain-containing protein" evidence="5">
    <location>
        <begin position="21"/>
        <end position="269"/>
    </location>
</feature>
<dbReference type="InterPro" id="IPR036191">
    <property type="entry name" value="RRF_sf"/>
</dbReference>
<comment type="similarity">
    <text evidence="1">Belongs to the RRF family.</text>
</comment>
<evidence type="ECO:0000256" key="3">
    <source>
        <dbReference type="ARBA" id="ARBA00024909"/>
    </source>
</evidence>